<protein>
    <submittedName>
        <fullName evidence="6">Chaperone CsaA</fullName>
    </submittedName>
</protein>
<evidence type="ECO:0000256" key="1">
    <source>
        <dbReference type="ARBA" id="ARBA00022555"/>
    </source>
</evidence>
<proteinExistence type="predicted"/>
<dbReference type="NCBIfam" id="NF007495">
    <property type="entry name" value="PRK10089.1-4"/>
    <property type="match status" value="1"/>
</dbReference>
<dbReference type="FunFam" id="2.40.50.140:FF:000165">
    <property type="entry name" value="Chaperone CsaA"/>
    <property type="match status" value="1"/>
</dbReference>
<dbReference type="NCBIfam" id="NF007494">
    <property type="entry name" value="PRK10089.1-3"/>
    <property type="match status" value="1"/>
</dbReference>
<dbReference type="Proteomes" id="UP000315377">
    <property type="component" value="Chromosome"/>
</dbReference>
<keyword evidence="1 3" id="KW-0820">tRNA-binding</keyword>
<reference evidence="6 7" key="1">
    <citation type="submission" date="2019-07" db="EMBL/GenBank/DDBJ databases">
        <title>Paenibacillus thiaminolyticus NRRL B-4156.</title>
        <authorList>
            <person name="Hehnly C."/>
            <person name="Zhang L."/>
        </authorList>
    </citation>
    <scope>NUCLEOTIDE SEQUENCE [LARGE SCALE GENOMIC DNA]</scope>
    <source>
        <strain evidence="6 7">NRRL B-4156</strain>
    </source>
</reference>
<keyword evidence="2 3" id="KW-0694">RNA-binding</keyword>
<dbReference type="Gene3D" id="2.40.50.140">
    <property type="entry name" value="Nucleic acid-binding proteins"/>
    <property type="match status" value="1"/>
</dbReference>
<dbReference type="AlphaFoldDB" id="A0AAP9J424"/>
<sequence>MDANNKHSNGADTGSVNAAEEAQPQVAQATIEDFMKLDIRIGTIVEAAPLEKARKPAIQLLIDFGPLGLKRSSAQITVRYTPETLIGRQVAAVVNFPPRKIAGFSSEVLVLGGVPEEGDVVLLRTDEAVPNGTPIA</sequence>
<dbReference type="GO" id="GO:0000049">
    <property type="term" value="F:tRNA binding"/>
    <property type="evidence" value="ECO:0007669"/>
    <property type="project" value="UniProtKB-UniRule"/>
</dbReference>
<dbReference type="EMBL" id="CP041405">
    <property type="protein sequence ID" value="QDM47244.1"/>
    <property type="molecule type" value="Genomic_DNA"/>
</dbReference>
<feature type="region of interest" description="Disordered" evidence="4">
    <location>
        <begin position="1"/>
        <end position="20"/>
    </location>
</feature>
<dbReference type="CDD" id="cd02798">
    <property type="entry name" value="tRNA_bind_CsaA"/>
    <property type="match status" value="1"/>
</dbReference>
<dbReference type="InterPro" id="IPR002547">
    <property type="entry name" value="tRNA-bd_dom"/>
</dbReference>
<dbReference type="PROSITE" id="PS50886">
    <property type="entry name" value="TRBD"/>
    <property type="match status" value="1"/>
</dbReference>
<gene>
    <name evidence="6" type="primary">csaA</name>
    <name evidence="6" type="ORF">FLT43_10705</name>
</gene>
<evidence type="ECO:0000313" key="6">
    <source>
        <dbReference type="EMBL" id="QDM47244.1"/>
    </source>
</evidence>
<name>A0AAP9J424_PANTH</name>
<evidence type="ECO:0000256" key="3">
    <source>
        <dbReference type="PROSITE-ProRule" id="PRU00209"/>
    </source>
</evidence>
<dbReference type="PANTHER" id="PTHR11586:SF37">
    <property type="entry name" value="TRNA-BINDING DOMAIN-CONTAINING PROTEIN"/>
    <property type="match status" value="1"/>
</dbReference>
<dbReference type="PANTHER" id="PTHR11586">
    <property type="entry name" value="TRNA-AMINOACYLATION COFACTOR ARC1 FAMILY MEMBER"/>
    <property type="match status" value="1"/>
</dbReference>
<dbReference type="Pfam" id="PF01588">
    <property type="entry name" value="tRNA_bind"/>
    <property type="match status" value="1"/>
</dbReference>
<evidence type="ECO:0000259" key="5">
    <source>
        <dbReference type="PROSITE" id="PS50886"/>
    </source>
</evidence>
<dbReference type="InterPro" id="IPR012340">
    <property type="entry name" value="NA-bd_OB-fold"/>
</dbReference>
<organism evidence="6 7">
    <name type="scientific">Paenibacillus thiaminolyticus</name>
    <name type="common">Bacillus thiaminolyticus</name>
    <dbReference type="NCBI Taxonomy" id="49283"/>
    <lineage>
        <taxon>Bacteria</taxon>
        <taxon>Bacillati</taxon>
        <taxon>Bacillota</taxon>
        <taxon>Bacilli</taxon>
        <taxon>Bacillales</taxon>
        <taxon>Paenibacillaceae</taxon>
        <taxon>Paenibacillus</taxon>
    </lineage>
</organism>
<dbReference type="SUPFAM" id="SSF50249">
    <property type="entry name" value="Nucleic acid-binding proteins"/>
    <property type="match status" value="1"/>
</dbReference>
<dbReference type="NCBIfam" id="TIGR02222">
    <property type="entry name" value="chap_CsaA"/>
    <property type="match status" value="1"/>
</dbReference>
<feature type="domain" description="TRNA-binding" evidence="5">
    <location>
        <begin position="33"/>
        <end position="136"/>
    </location>
</feature>
<dbReference type="InterPro" id="IPR051270">
    <property type="entry name" value="Tyrosine-tRNA_ligase_regulator"/>
</dbReference>
<dbReference type="InterPro" id="IPR008231">
    <property type="entry name" value="CsaA"/>
</dbReference>
<feature type="compositionally biased region" description="Polar residues" evidence="4">
    <location>
        <begin position="1"/>
        <end position="16"/>
    </location>
</feature>
<accession>A0AAP9J424</accession>
<dbReference type="NCBIfam" id="NF007496">
    <property type="entry name" value="PRK10089.1-5"/>
    <property type="match status" value="1"/>
</dbReference>
<evidence type="ECO:0000256" key="4">
    <source>
        <dbReference type="SAM" id="MobiDB-lite"/>
    </source>
</evidence>
<evidence type="ECO:0000313" key="7">
    <source>
        <dbReference type="Proteomes" id="UP000315377"/>
    </source>
</evidence>
<evidence type="ECO:0000256" key="2">
    <source>
        <dbReference type="ARBA" id="ARBA00022884"/>
    </source>
</evidence>